<feature type="compositionally biased region" description="Polar residues" evidence="1">
    <location>
        <begin position="199"/>
        <end position="209"/>
    </location>
</feature>
<feature type="transmembrane region" description="Helical" evidence="2">
    <location>
        <begin position="12"/>
        <end position="32"/>
    </location>
</feature>
<keyword evidence="2" id="KW-0472">Membrane</keyword>
<feature type="region of interest" description="Disordered" evidence="1">
    <location>
        <begin position="159"/>
        <end position="240"/>
    </location>
</feature>
<name>A0A6C2YKX5_9BACT</name>
<feature type="compositionally biased region" description="Basic and acidic residues" evidence="1">
    <location>
        <begin position="270"/>
        <end position="280"/>
    </location>
</feature>
<evidence type="ECO:0000313" key="3">
    <source>
        <dbReference type="EMBL" id="VIP01879.1"/>
    </source>
</evidence>
<organism evidence="3">
    <name type="scientific">Tuwongella immobilis</name>
    <dbReference type="NCBI Taxonomy" id="692036"/>
    <lineage>
        <taxon>Bacteria</taxon>
        <taxon>Pseudomonadati</taxon>
        <taxon>Planctomycetota</taxon>
        <taxon>Planctomycetia</taxon>
        <taxon>Gemmatales</taxon>
        <taxon>Gemmataceae</taxon>
        <taxon>Tuwongella</taxon>
    </lineage>
</organism>
<dbReference type="EMBL" id="LR593887">
    <property type="protein sequence ID" value="VTR99725.1"/>
    <property type="molecule type" value="Genomic_DNA"/>
</dbReference>
<keyword evidence="2" id="KW-0812">Transmembrane</keyword>
<gene>
    <name evidence="3" type="ORF">GMBLW1_20810</name>
</gene>
<evidence type="ECO:0000256" key="1">
    <source>
        <dbReference type="SAM" id="MobiDB-lite"/>
    </source>
</evidence>
<protein>
    <submittedName>
        <fullName evidence="3">Uncharacterized protein</fullName>
    </submittedName>
</protein>
<evidence type="ECO:0000313" key="4">
    <source>
        <dbReference type="Proteomes" id="UP000464378"/>
    </source>
</evidence>
<reference evidence="3" key="1">
    <citation type="submission" date="2019-04" db="EMBL/GenBank/DDBJ databases">
        <authorList>
            <consortium name="Science for Life Laboratories"/>
        </authorList>
    </citation>
    <scope>NUCLEOTIDE SEQUENCE</scope>
    <source>
        <strain evidence="3">MBLW1</strain>
    </source>
</reference>
<sequence length="280" mass="30303">MGHHESQNRRQYRRIILGGIILGGVSVGSHAIRADAVAQMPQHSFDWSARLAATDDPGAVAEHRAAEAMSRSDWWNAEADYRRVLADAALPADRRRRAWFNLGVALTRRSEGKQSDPLRAAITCFQNVRDDPATPPEWREAAKLNLELSKRLWNQAQIDAAQSAPPDAGSPTANGLPEVQSGQPNGDAANDPPPGNDPQMPQNDPQSTGPRAEGPGTELPKAPTPGAGNLPVLPDTDALLPISPEQLAGYLQADARRLTEQRRQQSRLAAESEKSHANGW</sequence>
<evidence type="ECO:0000256" key="2">
    <source>
        <dbReference type="SAM" id="Phobius"/>
    </source>
</evidence>
<accession>A0A6C2YKX5</accession>
<dbReference type="InParanoid" id="A0A6C2YKX5"/>
<dbReference type="KEGG" id="tim:GMBLW1_20810"/>
<keyword evidence="2" id="KW-1133">Transmembrane helix</keyword>
<dbReference type="Proteomes" id="UP000464378">
    <property type="component" value="Chromosome"/>
</dbReference>
<dbReference type="EMBL" id="LR586016">
    <property type="protein sequence ID" value="VIP01879.1"/>
    <property type="molecule type" value="Genomic_DNA"/>
</dbReference>
<proteinExistence type="predicted"/>
<dbReference type="AlphaFoldDB" id="A0A6C2YKX5"/>
<keyword evidence="4" id="KW-1185">Reference proteome</keyword>
<dbReference type="RefSeq" id="WP_162657119.1">
    <property type="nucleotide sequence ID" value="NZ_LR593887.1"/>
</dbReference>
<feature type="region of interest" description="Disordered" evidence="1">
    <location>
        <begin position="258"/>
        <end position="280"/>
    </location>
</feature>